<gene>
    <name evidence="2" type="ORF">LQ50_23625</name>
</gene>
<dbReference type="RefSeq" id="WP_034633676.1">
    <property type="nucleotide sequence ID" value="NZ_JRJU01000054.1"/>
</dbReference>
<dbReference type="Proteomes" id="UP000030832">
    <property type="component" value="Unassembled WGS sequence"/>
</dbReference>
<organism evidence="2 3">
    <name type="scientific">Halalkalibacter okhensis</name>
    <dbReference type="NCBI Taxonomy" id="333138"/>
    <lineage>
        <taxon>Bacteria</taxon>
        <taxon>Bacillati</taxon>
        <taxon>Bacillota</taxon>
        <taxon>Bacilli</taxon>
        <taxon>Bacillales</taxon>
        <taxon>Bacillaceae</taxon>
        <taxon>Halalkalibacter</taxon>
    </lineage>
</organism>
<sequence>MLEMNQDLVEKLKNMNENLLSIYQKTPTDNSIIRQKLQLSNAEIRHIPRFSTKVLSEWLNGKEVAAVDGSVNQTKGETPHILYLFQALAKTTNGFSCQASDIYSPLLHRKEVDDESTPANDRSHLLAKLELEVAIELLEKRPLAILLMDGALYHYRIDAPDQWDILRKKAIEKDVLLVGVSEEITTENLVKLEPFQPFEKQPHTYDRDLLFGVLQQEEMVFVEKIQSKAGLQSVWMRLTSDPAITGFDVLEEQAAFKEEIASLLLTLTPRDGRGIPLWLDHIDREIRVTDKLVEALVEQYIDPEIRKKFFEKKRGSRPY</sequence>
<protein>
    <recommendedName>
        <fullName evidence="1">NurA domain-containing protein</fullName>
    </recommendedName>
</protein>
<evidence type="ECO:0000313" key="2">
    <source>
        <dbReference type="EMBL" id="KHF38049.1"/>
    </source>
</evidence>
<feature type="domain" description="NurA" evidence="1">
    <location>
        <begin position="62"/>
        <end position="288"/>
    </location>
</feature>
<dbReference type="eggNOG" id="COG1630">
    <property type="taxonomic scope" value="Bacteria"/>
</dbReference>
<keyword evidence="3" id="KW-1185">Reference proteome</keyword>
<dbReference type="OrthoDB" id="2986419at2"/>
<dbReference type="AlphaFoldDB" id="A0A0B0IDB3"/>
<dbReference type="SMART" id="SM00933">
    <property type="entry name" value="NurA"/>
    <property type="match status" value="1"/>
</dbReference>
<dbReference type="Pfam" id="PF09376">
    <property type="entry name" value="NurA"/>
    <property type="match status" value="1"/>
</dbReference>
<proteinExistence type="predicted"/>
<dbReference type="InterPro" id="IPR018977">
    <property type="entry name" value="NurA_domain"/>
</dbReference>
<comment type="caution">
    <text evidence="2">The sequence shown here is derived from an EMBL/GenBank/DDBJ whole genome shotgun (WGS) entry which is preliminary data.</text>
</comment>
<accession>A0A0B0IDB3</accession>
<dbReference type="EMBL" id="JRJU01000054">
    <property type="protein sequence ID" value="KHF38049.1"/>
    <property type="molecule type" value="Genomic_DNA"/>
</dbReference>
<name>A0A0B0IDB3_9BACI</name>
<dbReference type="STRING" id="333138.LQ50_23625"/>
<evidence type="ECO:0000313" key="3">
    <source>
        <dbReference type="Proteomes" id="UP000030832"/>
    </source>
</evidence>
<reference evidence="2 3" key="1">
    <citation type="submission" date="2014-09" db="EMBL/GenBank/DDBJ databases">
        <title>Genome sequencing and annotation of Bacillus Okhensis strain Kh10-101T.</title>
        <authorList>
            <person name="Prakash J.S."/>
        </authorList>
    </citation>
    <scope>NUCLEOTIDE SEQUENCE [LARGE SCALE GENOMIC DNA]</scope>
    <source>
        <strain evidence="3">Kh10-101T</strain>
    </source>
</reference>
<evidence type="ECO:0000259" key="1">
    <source>
        <dbReference type="SMART" id="SM00933"/>
    </source>
</evidence>